<evidence type="ECO:0000256" key="2">
    <source>
        <dbReference type="ARBA" id="ARBA00007524"/>
    </source>
</evidence>
<reference evidence="7 8" key="1">
    <citation type="submission" date="2019-12" db="EMBL/GenBank/DDBJ databases">
        <title>Genomic-based taxomic classification of the family Erythrobacteraceae.</title>
        <authorList>
            <person name="Xu L."/>
        </authorList>
    </citation>
    <scope>NUCLEOTIDE SEQUENCE [LARGE SCALE GENOMIC DNA]</scope>
    <source>
        <strain evidence="7 8">DSM 17792</strain>
    </source>
</reference>
<dbReference type="InterPro" id="IPR038330">
    <property type="entry name" value="TspO/MBR-related_sf"/>
</dbReference>
<dbReference type="OrthoDB" id="9795496at2"/>
<protein>
    <submittedName>
        <fullName evidence="7">Tryptophan-rich sensory protein</fullName>
    </submittedName>
</protein>
<feature type="transmembrane region" description="Helical" evidence="6">
    <location>
        <begin position="114"/>
        <end position="135"/>
    </location>
</feature>
<evidence type="ECO:0000256" key="6">
    <source>
        <dbReference type="SAM" id="Phobius"/>
    </source>
</evidence>
<evidence type="ECO:0000313" key="7">
    <source>
        <dbReference type="EMBL" id="MXO46893.1"/>
    </source>
</evidence>
<dbReference type="GO" id="GO:0033013">
    <property type="term" value="P:tetrapyrrole metabolic process"/>
    <property type="evidence" value="ECO:0007669"/>
    <property type="project" value="UniProtKB-ARBA"/>
</dbReference>
<sequence>MNMLASRGQLRASFIRWALFAVPLCVLLGFLAGQLGTGSDSAWFQALEKPSIFPEPKWFGIVWTILYVMIGLSVAIIASAWGARGRTAALWMFAVHFVFNLAWTPVFFSMQQITIALVVIVLIVLTLLAVIAQFWKVRKLAALLLLPYLAWVSFAALLNYEFLRLNPDAEDAGRGDAVERVRIGN</sequence>
<dbReference type="Proteomes" id="UP000448199">
    <property type="component" value="Unassembled WGS sequence"/>
</dbReference>
<feature type="transmembrane region" description="Helical" evidence="6">
    <location>
        <begin position="142"/>
        <end position="160"/>
    </location>
</feature>
<comment type="caution">
    <text evidence="7">The sequence shown here is derived from an EMBL/GenBank/DDBJ whole genome shotgun (WGS) entry which is preliminary data.</text>
</comment>
<dbReference type="PANTHER" id="PTHR10057:SF0">
    <property type="entry name" value="TRANSLOCATOR PROTEIN"/>
    <property type="match status" value="1"/>
</dbReference>
<dbReference type="PIRSF" id="PIRSF005859">
    <property type="entry name" value="PBR"/>
    <property type="match status" value="1"/>
</dbReference>
<feature type="transmembrane region" description="Helical" evidence="6">
    <location>
        <begin position="88"/>
        <end position="108"/>
    </location>
</feature>
<keyword evidence="3 6" id="KW-0812">Transmembrane</keyword>
<keyword evidence="8" id="KW-1185">Reference proteome</keyword>
<dbReference type="Pfam" id="PF03073">
    <property type="entry name" value="TspO_MBR"/>
    <property type="match status" value="1"/>
</dbReference>
<dbReference type="RefSeq" id="WP_160726511.1">
    <property type="nucleotide sequence ID" value="NZ_WTYC01000001.1"/>
</dbReference>
<evidence type="ECO:0000256" key="1">
    <source>
        <dbReference type="ARBA" id="ARBA00004141"/>
    </source>
</evidence>
<dbReference type="EMBL" id="WTYC01000001">
    <property type="protein sequence ID" value="MXO46893.1"/>
    <property type="molecule type" value="Genomic_DNA"/>
</dbReference>
<dbReference type="AlphaFoldDB" id="A0A844XNT9"/>
<accession>A0A844XNT9</accession>
<evidence type="ECO:0000256" key="5">
    <source>
        <dbReference type="ARBA" id="ARBA00023136"/>
    </source>
</evidence>
<keyword evidence="5 6" id="KW-0472">Membrane</keyword>
<organism evidence="7 8">
    <name type="scientific">Qipengyuania vulgaris</name>
    <dbReference type="NCBI Taxonomy" id="291985"/>
    <lineage>
        <taxon>Bacteria</taxon>
        <taxon>Pseudomonadati</taxon>
        <taxon>Pseudomonadota</taxon>
        <taxon>Alphaproteobacteria</taxon>
        <taxon>Sphingomonadales</taxon>
        <taxon>Erythrobacteraceae</taxon>
        <taxon>Qipengyuania</taxon>
    </lineage>
</organism>
<dbReference type="CDD" id="cd15904">
    <property type="entry name" value="TSPO_MBR"/>
    <property type="match status" value="1"/>
</dbReference>
<dbReference type="GO" id="GO:0016020">
    <property type="term" value="C:membrane"/>
    <property type="evidence" value="ECO:0007669"/>
    <property type="project" value="UniProtKB-SubCell"/>
</dbReference>
<feature type="transmembrane region" description="Helical" evidence="6">
    <location>
        <begin position="58"/>
        <end position="81"/>
    </location>
</feature>
<dbReference type="PANTHER" id="PTHR10057">
    <property type="entry name" value="PERIPHERAL-TYPE BENZODIAZEPINE RECEPTOR"/>
    <property type="match status" value="1"/>
</dbReference>
<gene>
    <name evidence="7" type="ORF">GRI69_01280</name>
</gene>
<dbReference type="Gene3D" id="1.20.1260.100">
    <property type="entry name" value="TspO/MBR protein"/>
    <property type="match status" value="1"/>
</dbReference>
<dbReference type="FunFam" id="1.20.1260.100:FF:000001">
    <property type="entry name" value="translocator protein 2"/>
    <property type="match status" value="1"/>
</dbReference>
<dbReference type="InterPro" id="IPR004307">
    <property type="entry name" value="TspO_MBR"/>
</dbReference>
<evidence type="ECO:0000256" key="4">
    <source>
        <dbReference type="ARBA" id="ARBA00022989"/>
    </source>
</evidence>
<comment type="subcellular location">
    <subcellularLocation>
        <location evidence="1">Membrane</location>
        <topology evidence="1">Multi-pass membrane protein</topology>
    </subcellularLocation>
</comment>
<name>A0A844XNT9_9SPHN</name>
<evidence type="ECO:0000256" key="3">
    <source>
        <dbReference type="ARBA" id="ARBA00022692"/>
    </source>
</evidence>
<evidence type="ECO:0000313" key="8">
    <source>
        <dbReference type="Proteomes" id="UP000448199"/>
    </source>
</evidence>
<comment type="similarity">
    <text evidence="2">Belongs to the TspO/BZRP family.</text>
</comment>
<keyword evidence="4 6" id="KW-1133">Transmembrane helix</keyword>
<proteinExistence type="inferred from homology"/>